<dbReference type="AlphaFoldDB" id="A0A7I7VUM8"/>
<evidence type="ECO:0000313" key="2">
    <source>
        <dbReference type="Proteomes" id="UP000467201"/>
    </source>
</evidence>
<dbReference type="Pfam" id="PF10604">
    <property type="entry name" value="Polyketide_cyc2"/>
    <property type="match status" value="1"/>
</dbReference>
<protein>
    <recommendedName>
        <fullName evidence="3">Cyclase</fullName>
    </recommendedName>
</protein>
<dbReference type="PANTHER" id="PTHR39683">
    <property type="entry name" value="CONSERVED PROTEIN TB16.3"/>
    <property type="match status" value="1"/>
</dbReference>
<dbReference type="EMBL" id="AP022605">
    <property type="protein sequence ID" value="BBZ09006.1"/>
    <property type="molecule type" value="Genomic_DNA"/>
</dbReference>
<sequence>MISAIGALEDHPDVGHPSRVAVVAIREFREVVIDARVDEILPVMLDLEALPEWSAAHRSSVVLERDEHGRPTRSRATVTTVGITDVQEIALTYHDDGYGWTLLSSTYQRSQDARYRLIPDGDRTRVVFEVTVDPIMPMPGFLLRRAAKGVLDTATVGLRERVLAVRKHAE</sequence>
<proteinExistence type="predicted"/>
<dbReference type="SUPFAM" id="SSF55961">
    <property type="entry name" value="Bet v1-like"/>
    <property type="match status" value="1"/>
</dbReference>
<dbReference type="InterPro" id="IPR019587">
    <property type="entry name" value="Polyketide_cyclase/dehydratase"/>
</dbReference>
<dbReference type="CDD" id="cd07819">
    <property type="entry name" value="SRPBCC_2"/>
    <property type="match status" value="1"/>
</dbReference>
<gene>
    <name evidence="1" type="ORF">MDOR_31750</name>
</gene>
<dbReference type="RefSeq" id="WP_372507539.1">
    <property type="nucleotide sequence ID" value="NZ_AP022605.1"/>
</dbReference>
<accession>A0A7I7VUM8</accession>
<dbReference type="InterPro" id="IPR023393">
    <property type="entry name" value="START-like_dom_sf"/>
</dbReference>
<dbReference type="PANTHER" id="PTHR39683:SF4">
    <property type="entry name" value="COENZYME Q-BINDING PROTEIN COQ10 START DOMAIN-CONTAINING PROTEIN"/>
    <property type="match status" value="1"/>
</dbReference>
<dbReference type="Gene3D" id="3.30.530.20">
    <property type="match status" value="1"/>
</dbReference>
<organism evidence="1 2">
    <name type="scientific">Mycolicibacterium doricum</name>
    <dbReference type="NCBI Taxonomy" id="126673"/>
    <lineage>
        <taxon>Bacteria</taxon>
        <taxon>Bacillati</taxon>
        <taxon>Actinomycetota</taxon>
        <taxon>Actinomycetes</taxon>
        <taxon>Mycobacteriales</taxon>
        <taxon>Mycobacteriaceae</taxon>
        <taxon>Mycolicibacterium</taxon>
    </lineage>
</organism>
<dbReference type="KEGG" id="mdr:MDOR_31750"/>
<evidence type="ECO:0008006" key="3">
    <source>
        <dbReference type="Google" id="ProtNLM"/>
    </source>
</evidence>
<name>A0A7I7VUM8_9MYCO</name>
<dbReference type="Proteomes" id="UP000467201">
    <property type="component" value="Chromosome"/>
</dbReference>
<reference evidence="1 2" key="1">
    <citation type="journal article" date="2019" name="Emerg. Microbes Infect.">
        <title>Comprehensive subspecies identification of 175 nontuberculous mycobacteria species based on 7547 genomic profiles.</title>
        <authorList>
            <person name="Matsumoto Y."/>
            <person name="Kinjo T."/>
            <person name="Motooka D."/>
            <person name="Nabeya D."/>
            <person name="Jung N."/>
            <person name="Uechi K."/>
            <person name="Horii T."/>
            <person name="Iida T."/>
            <person name="Fujita J."/>
            <person name="Nakamura S."/>
        </authorList>
    </citation>
    <scope>NUCLEOTIDE SEQUENCE [LARGE SCALE GENOMIC DNA]</scope>
    <source>
        <strain evidence="1 2">JCM 12405</strain>
    </source>
</reference>
<evidence type="ECO:0000313" key="1">
    <source>
        <dbReference type="EMBL" id="BBZ09006.1"/>
    </source>
</evidence>